<reference evidence="4 5" key="1">
    <citation type="journal article" date="2016" name="Nat. Commun.">
        <title>Thousands of microbial genomes shed light on interconnected biogeochemical processes in an aquifer system.</title>
        <authorList>
            <person name="Anantharaman K."/>
            <person name="Brown C.T."/>
            <person name="Hug L.A."/>
            <person name="Sharon I."/>
            <person name="Castelle C.J."/>
            <person name="Probst A.J."/>
            <person name="Thomas B.C."/>
            <person name="Singh A."/>
            <person name="Wilkins M.J."/>
            <person name="Karaoz U."/>
            <person name="Brodie E.L."/>
            <person name="Williams K.H."/>
            <person name="Hubbard S.S."/>
            <person name="Banfield J.F."/>
        </authorList>
    </citation>
    <scope>NUCLEOTIDE SEQUENCE [LARGE SCALE GENOMIC DNA]</scope>
</reference>
<gene>
    <name evidence="4" type="ORF">A3J61_01135</name>
</gene>
<keyword evidence="3" id="KW-0812">Transmembrane</keyword>
<keyword evidence="3" id="KW-1133">Transmembrane helix</keyword>
<dbReference type="EMBL" id="MFUC01000004">
    <property type="protein sequence ID" value="OGI72554.1"/>
    <property type="molecule type" value="Genomic_DNA"/>
</dbReference>
<keyword evidence="3" id="KW-0472">Membrane</keyword>
<dbReference type="AlphaFoldDB" id="A0A1F6VSH5"/>
<accession>A0A1F6VSH5</accession>
<evidence type="ECO:0008006" key="6">
    <source>
        <dbReference type="Google" id="ProtNLM"/>
    </source>
</evidence>
<comment type="caution">
    <text evidence="4">The sequence shown here is derived from an EMBL/GenBank/DDBJ whole genome shotgun (WGS) entry which is preliminary data.</text>
</comment>
<evidence type="ECO:0000313" key="4">
    <source>
        <dbReference type="EMBL" id="OGI72554.1"/>
    </source>
</evidence>
<protein>
    <recommendedName>
        <fullName evidence="6">Cell division protein FtsL</fullName>
    </recommendedName>
</protein>
<proteinExistence type="predicted"/>
<feature type="transmembrane region" description="Helical" evidence="3">
    <location>
        <begin position="28"/>
        <end position="46"/>
    </location>
</feature>
<name>A0A1F6VSH5_9BACT</name>
<sequence>MANELSREISRRPQPQRPAHHRSGSRRFWRIVLALLLFVAFVWLGIRSVNMLLTYKEARDNRIFAESQKIKLENDINDLNKKIDQVKTGVGVEEHIRTKYPLVKEGERVLVISPDESGTVAPKKTFWQKIKNLF</sequence>
<feature type="region of interest" description="Disordered" evidence="2">
    <location>
        <begin position="1"/>
        <end position="21"/>
    </location>
</feature>
<feature type="compositionally biased region" description="Basic and acidic residues" evidence="2">
    <location>
        <begin position="1"/>
        <end position="11"/>
    </location>
</feature>
<evidence type="ECO:0000256" key="3">
    <source>
        <dbReference type="SAM" id="Phobius"/>
    </source>
</evidence>
<organism evidence="4 5">
    <name type="scientific">Candidatus Nomurabacteria bacterium RIFCSPHIGHO2_02_FULL_38_15</name>
    <dbReference type="NCBI Taxonomy" id="1801752"/>
    <lineage>
        <taxon>Bacteria</taxon>
        <taxon>Candidatus Nomuraibacteriota</taxon>
    </lineage>
</organism>
<keyword evidence="1" id="KW-0175">Coiled coil</keyword>
<dbReference type="Proteomes" id="UP000179686">
    <property type="component" value="Unassembled WGS sequence"/>
</dbReference>
<evidence type="ECO:0000256" key="2">
    <source>
        <dbReference type="SAM" id="MobiDB-lite"/>
    </source>
</evidence>
<feature type="coiled-coil region" evidence="1">
    <location>
        <begin position="55"/>
        <end position="89"/>
    </location>
</feature>
<evidence type="ECO:0000313" key="5">
    <source>
        <dbReference type="Proteomes" id="UP000179686"/>
    </source>
</evidence>
<evidence type="ECO:0000256" key="1">
    <source>
        <dbReference type="SAM" id="Coils"/>
    </source>
</evidence>
<dbReference type="STRING" id="1801752.A3J61_01135"/>